<dbReference type="EMBL" id="CH476734">
    <property type="protein sequence ID" value="EIE80572.1"/>
    <property type="molecule type" value="Genomic_DNA"/>
</dbReference>
<keyword evidence="2" id="KW-1185">Reference proteome</keyword>
<evidence type="ECO:0008006" key="3">
    <source>
        <dbReference type="Google" id="ProtNLM"/>
    </source>
</evidence>
<organism evidence="1 2">
    <name type="scientific">Rhizopus delemar (strain RA 99-880 / ATCC MYA-4621 / FGSC 9543 / NRRL 43880)</name>
    <name type="common">Mucormycosis agent</name>
    <name type="synonym">Rhizopus arrhizus var. delemar</name>
    <dbReference type="NCBI Taxonomy" id="246409"/>
    <lineage>
        <taxon>Eukaryota</taxon>
        <taxon>Fungi</taxon>
        <taxon>Fungi incertae sedis</taxon>
        <taxon>Mucoromycota</taxon>
        <taxon>Mucoromycotina</taxon>
        <taxon>Mucoromycetes</taxon>
        <taxon>Mucorales</taxon>
        <taxon>Mucorineae</taxon>
        <taxon>Rhizopodaceae</taxon>
        <taxon>Rhizopus</taxon>
    </lineage>
</organism>
<dbReference type="AlphaFoldDB" id="I1BWJ2"/>
<dbReference type="InParanoid" id="I1BWJ2"/>
<evidence type="ECO:0000313" key="1">
    <source>
        <dbReference type="EMBL" id="EIE80572.1"/>
    </source>
</evidence>
<reference evidence="1 2" key="1">
    <citation type="journal article" date="2009" name="PLoS Genet.">
        <title>Genomic analysis of the basal lineage fungus Rhizopus oryzae reveals a whole-genome duplication.</title>
        <authorList>
            <person name="Ma L.-J."/>
            <person name="Ibrahim A.S."/>
            <person name="Skory C."/>
            <person name="Grabherr M.G."/>
            <person name="Burger G."/>
            <person name="Butler M."/>
            <person name="Elias M."/>
            <person name="Idnurm A."/>
            <person name="Lang B.F."/>
            <person name="Sone T."/>
            <person name="Abe A."/>
            <person name="Calvo S.E."/>
            <person name="Corrochano L.M."/>
            <person name="Engels R."/>
            <person name="Fu J."/>
            <person name="Hansberg W."/>
            <person name="Kim J.-M."/>
            <person name="Kodira C.D."/>
            <person name="Koehrsen M.J."/>
            <person name="Liu B."/>
            <person name="Miranda-Saavedra D."/>
            <person name="O'Leary S."/>
            <person name="Ortiz-Castellanos L."/>
            <person name="Poulter R."/>
            <person name="Rodriguez-Romero J."/>
            <person name="Ruiz-Herrera J."/>
            <person name="Shen Y.-Q."/>
            <person name="Zeng Q."/>
            <person name="Galagan J."/>
            <person name="Birren B.W."/>
            <person name="Cuomo C.A."/>
            <person name="Wickes B.L."/>
        </authorList>
    </citation>
    <scope>NUCLEOTIDE SEQUENCE [LARGE SCALE GENOMIC DNA]</scope>
    <source>
        <strain evidence="2">RA 99-880 / ATCC MYA-4621 / FGSC 9543 / NRRL 43880</strain>
    </source>
</reference>
<name>I1BWJ2_RHIO9</name>
<evidence type="ECO:0000313" key="2">
    <source>
        <dbReference type="Proteomes" id="UP000009138"/>
    </source>
</evidence>
<gene>
    <name evidence="1" type="ORF">RO3G_05277</name>
</gene>
<protein>
    <recommendedName>
        <fullName evidence="3">Retrotransposon gag domain-containing protein</fullName>
    </recommendedName>
</protein>
<dbReference type="VEuPathDB" id="FungiDB:RO3G_05277"/>
<dbReference type="RefSeq" id="XP_067515968.1">
    <property type="nucleotide sequence ID" value="XM_067659867.1"/>
</dbReference>
<accession>I1BWJ2</accession>
<dbReference type="OrthoDB" id="2275032at2759"/>
<dbReference type="GeneID" id="93612248"/>
<sequence length="283" mass="33085">MTTTGPNVLASLNNQSTIQGYRPRLIEFYGYEGEGFRHFQEILESYLAISNTQNDARKLIILKSQLRRAAKIYFERVILKEQPDINYEQGMEKLRKHYITPELIQNYELEFNEMCQGEQEHPQIYLARLREAADLANIDNEAVIESRFRAGLLKEIKLFCIQCSSRTFQDWINHADGWWNAHRPRKIAMVDNPFIPRNVNNALIYHDDNTQYYCHSANNHNIELIDTEERPIQYVPVTDLRTNVNYEHLNNAPNAVTGSHQLSTMDIVGQMKVRLCIKIQLKT</sequence>
<proteinExistence type="predicted"/>
<dbReference type="Proteomes" id="UP000009138">
    <property type="component" value="Unassembled WGS sequence"/>
</dbReference>